<gene>
    <name evidence="1" type="ORF">S01H4_58712</name>
</gene>
<dbReference type="EMBL" id="BART01034334">
    <property type="protein sequence ID" value="GAH16610.1"/>
    <property type="molecule type" value="Genomic_DNA"/>
</dbReference>
<dbReference type="AlphaFoldDB" id="X1E8B3"/>
<sequence>MLLSRFDLTISQAKRWFDTKKRNRATPYVISDSEILENPYVMVEADLGEPDDSPISMGSIDRGLMPESIISASHPVPQPSYIGSPNDARRVRAGIVSVLQYTADQGDSLLSQEETLEKLEQLPLARELTVGEDWIDANQDILAGVVETLNVIPDPEEGKTIAALQLREYKDREDYLRKVMIARAKKTIPSLGVDWKDLLIQAIEEVGGEVEK</sequence>
<comment type="caution">
    <text evidence="1">The sequence shown here is derived from an EMBL/GenBank/DDBJ whole genome shotgun (WGS) entry which is preliminary data.</text>
</comment>
<evidence type="ECO:0000313" key="1">
    <source>
        <dbReference type="EMBL" id="GAH16610.1"/>
    </source>
</evidence>
<reference evidence="1" key="1">
    <citation type="journal article" date="2014" name="Front. Microbiol.">
        <title>High frequency of phylogenetically diverse reductive dehalogenase-homologous genes in deep subseafloor sedimentary metagenomes.</title>
        <authorList>
            <person name="Kawai M."/>
            <person name="Futagami T."/>
            <person name="Toyoda A."/>
            <person name="Takaki Y."/>
            <person name="Nishi S."/>
            <person name="Hori S."/>
            <person name="Arai W."/>
            <person name="Tsubouchi T."/>
            <person name="Morono Y."/>
            <person name="Uchiyama I."/>
            <person name="Ito T."/>
            <person name="Fujiyama A."/>
            <person name="Inagaki F."/>
            <person name="Takami H."/>
        </authorList>
    </citation>
    <scope>NUCLEOTIDE SEQUENCE</scope>
    <source>
        <strain evidence="1">Expedition CK06-06</strain>
    </source>
</reference>
<name>X1E8B3_9ZZZZ</name>
<feature type="non-terminal residue" evidence="1">
    <location>
        <position position="212"/>
    </location>
</feature>
<proteinExistence type="predicted"/>
<protein>
    <submittedName>
        <fullName evidence="1">Uncharacterized protein</fullName>
    </submittedName>
</protein>
<accession>X1E8B3</accession>
<organism evidence="1">
    <name type="scientific">marine sediment metagenome</name>
    <dbReference type="NCBI Taxonomy" id="412755"/>
    <lineage>
        <taxon>unclassified sequences</taxon>
        <taxon>metagenomes</taxon>
        <taxon>ecological metagenomes</taxon>
    </lineage>
</organism>